<dbReference type="PANTHER" id="PTHR43047">
    <property type="entry name" value="TWO-COMPONENT HISTIDINE PROTEIN KINASE"/>
    <property type="match status" value="1"/>
</dbReference>
<dbReference type="Pfam" id="PF00512">
    <property type="entry name" value="HisKA"/>
    <property type="match status" value="1"/>
</dbReference>
<evidence type="ECO:0000256" key="1">
    <source>
        <dbReference type="ARBA" id="ARBA00000085"/>
    </source>
</evidence>
<feature type="coiled-coil region" evidence="6">
    <location>
        <begin position="205"/>
        <end position="232"/>
    </location>
</feature>
<dbReference type="Gene3D" id="1.10.287.130">
    <property type="match status" value="1"/>
</dbReference>
<dbReference type="Proteomes" id="UP000287388">
    <property type="component" value="Chromosome"/>
</dbReference>
<evidence type="ECO:0000313" key="9">
    <source>
        <dbReference type="EMBL" id="QAT15871.1"/>
    </source>
</evidence>
<evidence type="ECO:0000313" key="10">
    <source>
        <dbReference type="Proteomes" id="UP000287388"/>
    </source>
</evidence>
<dbReference type="InterPro" id="IPR003594">
    <property type="entry name" value="HATPase_dom"/>
</dbReference>
<dbReference type="InterPro" id="IPR036890">
    <property type="entry name" value="HATPase_C_sf"/>
</dbReference>
<keyword evidence="3" id="KW-0597">Phosphoprotein</keyword>
<dbReference type="InterPro" id="IPR003661">
    <property type="entry name" value="HisK_dim/P_dom"/>
</dbReference>
<dbReference type="PANTHER" id="PTHR43047:SF72">
    <property type="entry name" value="OSMOSENSING HISTIDINE PROTEIN KINASE SLN1"/>
    <property type="match status" value="1"/>
</dbReference>
<dbReference type="GO" id="GO:0000155">
    <property type="term" value="F:phosphorelay sensor kinase activity"/>
    <property type="evidence" value="ECO:0007669"/>
    <property type="project" value="InterPro"/>
</dbReference>
<reference evidence="9 10" key="1">
    <citation type="submission" date="2019-01" db="EMBL/GenBank/DDBJ databases">
        <title>Brevundimonas diminuta Genome sequencing and assembly.</title>
        <authorList>
            <person name="Chen H."/>
        </authorList>
    </citation>
    <scope>NUCLEOTIDE SEQUENCE [LARGE SCALE GENOMIC DNA]</scope>
    <source>
        <strain evidence="10">ATCC(B) 19146</strain>
    </source>
</reference>
<dbReference type="GO" id="GO:0005886">
    <property type="term" value="C:plasma membrane"/>
    <property type="evidence" value="ECO:0007669"/>
    <property type="project" value="TreeGrafter"/>
</dbReference>
<dbReference type="InterPro" id="IPR036097">
    <property type="entry name" value="HisK_dim/P_sf"/>
</dbReference>
<dbReference type="CDD" id="cd00082">
    <property type="entry name" value="HisKA"/>
    <property type="match status" value="1"/>
</dbReference>
<keyword evidence="5 9" id="KW-0418">Kinase</keyword>
<dbReference type="SMART" id="SM00387">
    <property type="entry name" value="HATPase_c"/>
    <property type="match status" value="1"/>
</dbReference>
<name>A0A410P1G7_BREDI</name>
<dbReference type="InterPro" id="IPR004358">
    <property type="entry name" value="Sig_transdc_His_kin-like_C"/>
</dbReference>
<dbReference type="AlphaFoldDB" id="A0A410P1G7"/>
<dbReference type="Gene3D" id="3.30.565.10">
    <property type="entry name" value="Histidine kinase-like ATPase, C-terminal domain"/>
    <property type="match status" value="1"/>
</dbReference>
<organism evidence="9 10">
    <name type="scientific">Brevundimonas diminuta</name>
    <name type="common">Pseudomonas diminuta</name>
    <dbReference type="NCBI Taxonomy" id="293"/>
    <lineage>
        <taxon>Bacteria</taxon>
        <taxon>Pseudomonadati</taxon>
        <taxon>Pseudomonadota</taxon>
        <taxon>Alphaproteobacteria</taxon>
        <taxon>Caulobacterales</taxon>
        <taxon>Caulobacteraceae</taxon>
        <taxon>Brevundimonas</taxon>
    </lineage>
</organism>
<evidence type="ECO:0000256" key="7">
    <source>
        <dbReference type="SAM" id="Phobius"/>
    </source>
</evidence>
<dbReference type="SUPFAM" id="SSF47384">
    <property type="entry name" value="Homodimeric domain of signal transducing histidine kinase"/>
    <property type="match status" value="1"/>
</dbReference>
<dbReference type="SMART" id="SM00388">
    <property type="entry name" value="HisKA"/>
    <property type="match status" value="1"/>
</dbReference>
<dbReference type="RefSeq" id="WP_128720580.1">
    <property type="nucleotide sequence ID" value="NZ_CP035093.1"/>
</dbReference>
<dbReference type="KEGG" id="bdm:EQG53_16815"/>
<dbReference type="SUPFAM" id="SSF55874">
    <property type="entry name" value="ATPase domain of HSP90 chaperone/DNA topoisomerase II/histidine kinase"/>
    <property type="match status" value="1"/>
</dbReference>
<keyword evidence="4" id="KW-0808">Transferase</keyword>
<feature type="domain" description="Histidine kinase" evidence="8">
    <location>
        <begin position="237"/>
        <end position="455"/>
    </location>
</feature>
<dbReference type="GO" id="GO:0009927">
    <property type="term" value="F:histidine phosphotransfer kinase activity"/>
    <property type="evidence" value="ECO:0007669"/>
    <property type="project" value="TreeGrafter"/>
</dbReference>
<dbReference type="PROSITE" id="PS50109">
    <property type="entry name" value="HIS_KIN"/>
    <property type="match status" value="1"/>
</dbReference>
<evidence type="ECO:0000256" key="6">
    <source>
        <dbReference type="SAM" id="Coils"/>
    </source>
</evidence>
<accession>A0A410P1G7</accession>
<dbReference type="EMBL" id="CP035093">
    <property type="protein sequence ID" value="QAT15871.1"/>
    <property type="molecule type" value="Genomic_DNA"/>
</dbReference>
<protein>
    <recommendedName>
        <fullName evidence="2">histidine kinase</fullName>
        <ecNumber evidence="2">2.7.13.3</ecNumber>
    </recommendedName>
</protein>
<comment type="catalytic activity">
    <reaction evidence="1">
        <text>ATP + protein L-histidine = ADP + protein N-phospho-L-histidine.</text>
        <dbReference type="EC" id="2.7.13.3"/>
    </reaction>
</comment>
<keyword evidence="6" id="KW-0175">Coiled coil</keyword>
<keyword evidence="7" id="KW-1133">Transmembrane helix</keyword>
<evidence type="ECO:0000256" key="3">
    <source>
        <dbReference type="ARBA" id="ARBA00022553"/>
    </source>
</evidence>
<evidence type="ECO:0000259" key="8">
    <source>
        <dbReference type="PROSITE" id="PS50109"/>
    </source>
</evidence>
<dbReference type="Pfam" id="PF02518">
    <property type="entry name" value="HATPase_c"/>
    <property type="match status" value="1"/>
</dbReference>
<feature type="transmembrane region" description="Helical" evidence="7">
    <location>
        <begin position="40"/>
        <end position="62"/>
    </location>
</feature>
<keyword evidence="7" id="KW-0472">Membrane</keyword>
<evidence type="ECO:0000256" key="4">
    <source>
        <dbReference type="ARBA" id="ARBA00022679"/>
    </source>
</evidence>
<dbReference type="InterPro" id="IPR005467">
    <property type="entry name" value="His_kinase_dom"/>
</dbReference>
<keyword evidence="7" id="KW-0812">Transmembrane</keyword>
<dbReference type="PRINTS" id="PR00344">
    <property type="entry name" value="BCTRLSENSOR"/>
</dbReference>
<gene>
    <name evidence="9" type="ORF">EQG53_16815</name>
</gene>
<dbReference type="EC" id="2.7.13.3" evidence="2"/>
<sequence length="458" mass="46945">MGLGGPDGGGPGRRGGGAAGRLRLRPLAAGLALGGRRAGLGALASVGAALVGVISTAVVGPATPGGGLAGASALITTSAALLGLALGLRRQSRRLTAAEDAVARVEAVLSGQPGLTLTLDADGRYRALSAYGAAPAALPVDLLFEDGLLAAVDEADRAAVLTALARARNGGEAQVRFTPRLALDRRILLVARRLDKGPRLIVQALDATLQHAREAELDAARAEAEAQNLGKTRFLAHMSHELRTPLNAVVGFSDAMRQELFGPVPPRYADYAASIHEAGGHLLDLINDVLDVSRIEADRYELSLERFDAREPVLAALALVRIQADDKGVELAAVLPPEALSVRADRRALKQMALNLLANAVKFTPPGGTVTVSVQAADDALEVTVADTGVGISAEDLARLGRPYEQAGDAEQRAQGSGLGLALVRALAGLHGGTLALDSALGVGTAATVRLPLETPDA</sequence>
<evidence type="ECO:0000256" key="5">
    <source>
        <dbReference type="ARBA" id="ARBA00022777"/>
    </source>
</evidence>
<proteinExistence type="predicted"/>
<feature type="transmembrane region" description="Helical" evidence="7">
    <location>
        <begin position="68"/>
        <end position="88"/>
    </location>
</feature>
<evidence type="ECO:0000256" key="2">
    <source>
        <dbReference type="ARBA" id="ARBA00012438"/>
    </source>
</evidence>